<comment type="caution">
    <text evidence="8">The sequence shown here is derived from an EMBL/GenBank/DDBJ whole genome shotgun (WGS) entry which is preliminary data.</text>
</comment>
<feature type="domain" description="RecX third three-helical" evidence="6">
    <location>
        <begin position="109"/>
        <end position="154"/>
    </location>
</feature>
<protein>
    <recommendedName>
        <fullName evidence="3 5">Regulatory protein RecX</fullName>
    </recommendedName>
</protein>
<reference evidence="8 9" key="1">
    <citation type="submission" date="2024-06" db="EMBL/GenBank/DDBJ databases">
        <authorList>
            <person name="Chen R.Y."/>
        </authorList>
    </citation>
    <scope>NUCLEOTIDE SEQUENCE [LARGE SCALE GENOMIC DNA]</scope>
    <source>
        <strain evidence="8 9">D2</strain>
    </source>
</reference>
<dbReference type="Gene3D" id="1.10.10.10">
    <property type="entry name" value="Winged helix-like DNA-binding domain superfamily/Winged helix DNA-binding domain"/>
    <property type="match status" value="3"/>
</dbReference>
<comment type="similarity">
    <text evidence="2 5">Belongs to the RecX family.</text>
</comment>
<evidence type="ECO:0000313" key="8">
    <source>
        <dbReference type="EMBL" id="MER2494041.1"/>
    </source>
</evidence>
<keyword evidence="4 5" id="KW-0963">Cytoplasm</keyword>
<accession>A0ABV1RM72</accession>
<dbReference type="Proteomes" id="UP001467690">
    <property type="component" value="Unassembled WGS sequence"/>
</dbReference>
<evidence type="ECO:0000256" key="5">
    <source>
        <dbReference type="HAMAP-Rule" id="MF_01114"/>
    </source>
</evidence>
<evidence type="ECO:0000256" key="3">
    <source>
        <dbReference type="ARBA" id="ARBA00018111"/>
    </source>
</evidence>
<evidence type="ECO:0000259" key="7">
    <source>
        <dbReference type="Pfam" id="PF21982"/>
    </source>
</evidence>
<evidence type="ECO:0000256" key="2">
    <source>
        <dbReference type="ARBA" id="ARBA00009695"/>
    </source>
</evidence>
<dbReference type="EMBL" id="JBELOE010000280">
    <property type="protein sequence ID" value="MER2494041.1"/>
    <property type="molecule type" value="Genomic_DNA"/>
</dbReference>
<dbReference type="InterPro" id="IPR003783">
    <property type="entry name" value="Regulatory_RecX"/>
</dbReference>
<sequence>MNFFNPKQLPDITDKIHARQYVLNLLSRKEYARSQLEKKLTARACPHEIIKSLLDEFNENNWQSDQRFAQVTLKSKSAAGYGPKYIQQLFYQHQVDCDVNQLADSLEIDWVEIVVQLIQKKYTDPLTKDFKEKQKRMRFLYSRGFSGEYISAALAQIEDMD</sequence>
<dbReference type="Pfam" id="PF21982">
    <property type="entry name" value="RecX_HTH1"/>
    <property type="match status" value="1"/>
</dbReference>
<comment type="subcellular location">
    <subcellularLocation>
        <location evidence="1 5">Cytoplasm</location>
    </subcellularLocation>
</comment>
<evidence type="ECO:0000313" key="9">
    <source>
        <dbReference type="Proteomes" id="UP001467690"/>
    </source>
</evidence>
<comment type="function">
    <text evidence="5">Modulates RecA activity.</text>
</comment>
<dbReference type="InterPro" id="IPR053925">
    <property type="entry name" value="RecX_HTH_3rd"/>
</dbReference>
<evidence type="ECO:0000259" key="6">
    <source>
        <dbReference type="Pfam" id="PF21981"/>
    </source>
</evidence>
<dbReference type="PANTHER" id="PTHR33602">
    <property type="entry name" value="REGULATORY PROTEIN RECX FAMILY PROTEIN"/>
    <property type="match status" value="1"/>
</dbReference>
<dbReference type="Pfam" id="PF21981">
    <property type="entry name" value="RecX_HTH3"/>
    <property type="match status" value="1"/>
</dbReference>
<organism evidence="8 9">
    <name type="scientific">Catenovulum sediminis</name>
    <dbReference type="NCBI Taxonomy" id="1740262"/>
    <lineage>
        <taxon>Bacteria</taxon>
        <taxon>Pseudomonadati</taxon>
        <taxon>Pseudomonadota</taxon>
        <taxon>Gammaproteobacteria</taxon>
        <taxon>Alteromonadales</taxon>
        <taxon>Alteromonadaceae</taxon>
        <taxon>Catenovulum</taxon>
    </lineage>
</organism>
<evidence type="ECO:0000256" key="4">
    <source>
        <dbReference type="ARBA" id="ARBA00022490"/>
    </source>
</evidence>
<dbReference type="RefSeq" id="WP_350403061.1">
    <property type="nucleotide sequence ID" value="NZ_JBELOE010000280.1"/>
</dbReference>
<dbReference type="HAMAP" id="MF_01114">
    <property type="entry name" value="RecX"/>
    <property type="match status" value="1"/>
</dbReference>
<feature type="domain" description="RecX first three-helical" evidence="7">
    <location>
        <begin position="18"/>
        <end position="56"/>
    </location>
</feature>
<dbReference type="PANTHER" id="PTHR33602:SF1">
    <property type="entry name" value="REGULATORY PROTEIN RECX FAMILY PROTEIN"/>
    <property type="match status" value="1"/>
</dbReference>
<evidence type="ECO:0000256" key="1">
    <source>
        <dbReference type="ARBA" id="ARBA00004496"/>
    </source>
</evidence>
<dbReference type="InterPro" id="IPR036388">
    <property type="entry name" value="WH-like_DNA-bd_sf"/>
</dbReference>
<keyword evidence="9" id="KW-1185">Reference proteome</keyword>
<proteinExistence type="inferred from homology"/>
<name>A0ABV1RM72_9ALTE</name>
<gene>
    <name evidence="5" type="primary">recX</name>
    <name evidence="8" type="ORF">ABS311_19370</name>
</gene>
<dbReference type="InterPro" id="IPR053926">
    <property type="entry name" value="RecX_HTH_1st"/>
</dbReference>